<name>A0A845LD00_9FIRM</name>
<accession>A0A845LD00</accession>
<comment type="caution">
    <text evidence="1">The sequence shown here is derived from an EMBL/GenBank/DDBJ whole genome shotgun (WGS) entry which is preliminary data.</text>
</comment>
<reference evidence="1 2" key="1">
    <citation type="submission" date="2020-01" db="EMBL/GenBank/DDBJ databases">
        <title>Whole-genome sequence of Heliobacterium undosum DSM 13378.</title>
        <authorList>
            <person name="Kyndt J.A."/>
            <person name="Meyer T.E."/>
        </authorList>
    </citation>
    <scope>NUCLEOTIDE SEQUENCE [LARGE SCALE GENOMIC DNA]</scope>
    <source>
        <strain evidence="1 2">DSM 13378</strain>
    </source>
</reference>
<protein>
    <recommendedName>
        <fullName evidence="3">IrrE N-terminal-like domain-containing protein</fullName>
    </recommendedName>
</protein>
<proteinExistence type="predicted"/>
<dbReference type="OrthoDB" id="1907806at2"/>
<dbReference type="RefSeq" id="WP_161259315.1">
    <property type="nucleotide sequence ID" value="NZ_WXEY01000019.1"/>
</dbReference>
<keyword evidence="2" id="KW-1185">Reference proteome</keyword>
<dbReference type="Proteomes" id="UP000463470">
    <property type="component" value="Unassembled WGS sequence"/>
</dbReference>
<gene>
    <name evidence="1" type="ORF">GTO91_13815</name>
</gene>
<evidence type="ECO:0000313" key="2">
    <source>
        <dbReference type="Proteomes" id="UP000463470"/>
    </source>
</evidence>
<evidence type="ECO:0008006" key="3">
    <source>
        <dbReference type="Google" id="ProtNLM"/>
    </source>
</evidence>
<organism evidence="1 2">
    <name type="scientific">Heliomicrobium undosum</name>
    <dbReference type="NCBI Taxonomy" id="121734"/>
    <lineage>
        <taxon>Bacteria</taxon>
        <taxon>Bacillati</taxon>
        <taxon>Bacillota</taxon>
        <taxon>Clostridia</taxon>
        <taxon>Eubacteriales</taxon>
        <taxon>Heliobacteriaceae</taxon>
        <taxon>Heliomicrobium</taxon>
    </lineage>
</organism>
<dbReference type="AlphaFoldDB" id="A0A845LD00"/>
<dbReference type="EMBL" id="WXEY01000019">
    <property type="protein sequence ID" value="MZP30791.1"/>
    <property type="molecule type" value="Genomic_DNA"/>
</dbReference>
<sequence>MNLSILDKQLILSLIDESIPFHDVMNTFDIRISIGNLTPEVYAFVYVSRKVRYHLVINGNINAKTQYRVFCHEIKHIIYDLPTIGYVVGLDMQRTTIEEAADLFKLA</sequence>
<evidence type="ECO:0000313" key="1">
    <source>
        <dbReference type="EMBL" id="MZP30791.1"/>
    </source>
</evidence>